<reference evidence="2" key="1">
    <citation type="journal article" date="2022" name="Plant J.">
        <title>Strategies of tolerance reflected in two North American maple genomes.</title>
        <authorList>
            <person name="McEvoy S.L."/>
            <person name="Sezen U.U."/>
            <person name="Trouern-Trend A."/>
            <person name="McMahon S.M."/>
            <person name="Schaberg P.G."/>
            <person name="Yang J."/>
            <person name="Wegrzyn J.L."/>
            <person name="Swenson N.G."/>
        </authorList>
    </citation>
    <scope>NUCLEOTIDE SEQUENCE</scope>
    <source>
        <strain evidence="2">91603</strain>
    </source>
</reference>
<proteinExistence type="predicted"/>
<dbReference type="EMBL" id="JAJSOW010000100">
    <property type="protein sequence ID" value="KAI9185808.1"/>
    <property type="molecule type" value="Genomic_DNA"/>
</dbReference>
<evidence type="ECO:0000313" key="3">
    <source>
        <dbReference type="Proteomes" id="UP001064489"/>
    </source>
</evidence>
<gene>
    <name evidence="2" type="ORF">LWI28_010847</name>
</gene>
<organism evidence="2 3">
    <name type="scientific">Acer negundo</name>
    <name type="common">Box elder</name>
    <dbReference type="NCBI Taxonomy" id="4023"/>
    <lineage>
        <taxon>Eukaryota</taxon>
        <taxon>Viridiplantae</taxon>
        <taxon>Streptophyta</taxon>
        <taxon>Embryophyta</taxon>
        <taxon>Tracheophyta</taxon>
        <taxon>Spermatophyta</taxon>
        <taxon>Magnoliopsida</taxon>
        <taxon>eudicotyledons</taxon>
        <taxon>Gunneridae</taxon>
        <taxon>Pentapetalae</taxon>
        <taxon>rosids</taxon>
        <taxon>malvids</taxon>
        <taxon>Sapindales</taxon>
        <taxon>Sapindaceae</taxon>
        <taxon>Hippocastanoideae</taxon>
        <taxon>Acereae</taxon>
        <taxon>Acer</taxon>
    </lineage>
</organism>
<evidence type="ECO:0000256" key="1">
    <source>
        <dbReference type="SAM" id="MobiDB-lite"/>
    </source>
</evidence>
<sequence>MPGGTGQIQGLKGPQARGSITTRKTKASVAVVGGNQQRGQLGRPRTQARVFVLTQHDAETTPVVVTDKELRPLDCSMVVATPTRKSLLVENVYRDSKVIVGVLMRFQNSAFFNKLGWFFGETLVVEENTAMKRRVDRGRIMERRDDEDSRPIVGCVDGDNMWTVVGSQQHLGGKAGKRKPLAQNTHKEGKNSVAVKEVSVNHCLSRMNKVKDKELTNESRDGIIGKAIWSRKQKHKPFRFFSGNAKLRCRKLQYTGTFSALIITSCISTSPSAWTFTCRINSSNAWHWHSSVQPFHFRTAHRVVRYSERRSCYVKPAGPRVFALNFFSATLPGILVCGLVNLNGGDGGLASVGVGGCQEKNGSSQDSGYGCVSCHCSCGEKKRG</sequence>
<keyword evidence="3" id="KW-1185">Reference proteome</keyword>
<protein>
    <submittedName>
        <fullName evidence="2">Uncharacterized protein</fullName>
    </submittedName>
</protein>
<comment type="caution">
    <text evidence="2">The sequence shown here is derived from an EMBL/GenBank/DDBJ whole genome shotgun (WGS) entry which is preliminary data.</text>
</comment>
<evidence type="ECO:0000313" key="2">
    <source>
        <dbReference type="EMBL" id="KAI9185808.1"/>
    </source>
</evidence>
<reference evidence="2" key="2">
    <citation type="submission" date="2023-02" db="EMBL/GenBank/DDBJ databases">
        <authorList>
            <person name="Swenson N.G."/>
            <person name="Wegrzyn J.L."/>
            <person name="Mcevoy S.L."/>
        </authorList>
    </citation>
    <scope>NUCLEOTIDE SEQUENCE</scope>
    <source>
        <strain evidence="2">91603</strain>
        <tissue evidence="2">Leaf</tissue>
    </source>
</reference>
<name>A0AAD5NX02_ACENE</name>
<dbReference type="AlphaFoldDB" id="A0AAD5NX02"/>
<accession>A0AAD5NX02</accession>
<feature type="region of interest" description="Disordered" evidence="1">
    <location>
        <begin position="1"/>
        <end position="27"/>
    </location>
</feature>
<dbReference type="Proteomes" id="UP001064489">
    <property type="component" value="Chromosome 3"/>
</dbReference>